<reference evidence="1 2" key="1">
    <citation type="journal article" date="2015" name="MBio">
        <title>Genome-Resolved Metagenomic Analysis Reveals Roles for Candidate Phyla and Other Microbial Community Members in Biogeochemical Transformations in Oil Reservoirs.</title>
        <authorList>
            <person name="Hu P."/>
            <person name="Tom L."/>
            <person name="Singh A."/>
            <person name="Thomas B.C."/>
            <person name="Baker B.J."/>
            <person name="Piceno Y.M."/>
            <person name="Andersen G.L."/>
            <person name="Banfield J.F."/>
        </authorList>
    </citation>
    <scope>NUCLEOTIDE SEQUENCE [LARGE SCALE GENOMIC DNA]</scope>
    <source>
        <strain evidence="1">57_489</strain>
    </source>
</reference>
<dbReference type="EMBL" id="LGFT01000039">
    <property type="protein sequence ID" value="KUK43976.1"/>
    <property type="molecule type" value="Genomic_DNA"/>
</dbReference>
<protein>
    <submittedName>
        <fullName evidence="1">Uncharacterized protein</fullName>
    </submittedName>
</protein>
<comment type="caution">
    <text evidence="1">The sequence shown here is derived from an EMBL/GenBank/DDBJ whole genome shotgun (WGS) entry which is preliminary data.</text>
</comment>
<dbReference type="PATRIC" id="fig|301375.7.peg.1817"/>
<organism evidence="1 2">
    <name type="scientific">Methanothrix harundinacea</name>
    <dbReference type="NCBI Taxonomy" id="301375"/>
    <lineage>
        <taxon>Archaea</taxon>
        <taxon>Methanobacteriati</taxon>
        <taxon>Methanobacteriota</taxon>
        <taxon>Stenosarchaea group</taxon>
        <taxon>Methanomicrobia</taxon>
        <taxon>Methanotrichales</taxon>
        <taxon>Methanotrichaceae</taxon>
        <taxon>Methanothrix</taxon>
    </lineage>
</organism>
<gene>
    <name evidence="1" type="ORF">XD72_1663</name>
</gene>
<evidence type="ECO:0000313" key="2">
    <source>
        <dbReference type="Proteomes" id="UP000057043"/>
    </source>
</evidence>
<accession>A0A124FM85</accession>
<dbReference type="Proteomes" id="UP000057043">
    <property type="component" value="Unassembled WGS sequence"/>
</dbReference>
<dbReference type="AlphaFoldDB" id="A0A124FM85"/>
<evidence type="ECO:0000313" key="1">
    <source>
        <dbReference type="EMBL" id="KUK43976.1"/>
    </source>
</evidence>
<proteinExistence type="predicted"/>
<name>A0A124FM85_9EURY</name>
<sequence>MWTLVHRSTIFADKNVQPRFPSPCAVLAPYPSPCRSNGPVTGGGRKAPLAAERLLVRSQRLNIDKMSIKWRGSPSAGSILSIGGPSLSAHKPRRIKGGVIATSEKTRETKREMVEVCPVCGSSELYYETGGYVGKVYHCKDCNYVGALVVEADDEMIKAIKEEFKREKGEKSEKGKKGE</sequence>